<evidence type="ECO:0000256" key="5">
    <source>
        <dbReference type="ARBA" id="ARBA00022692"/>
    </source>
</evidence>
<dbReference type="GO" id="GO:0005886">
    <property type="term" value="C:plasma membrane"/>
    <property type="evidence" value="ECO:0007669"/>
    <property type="project" value="TreeGrafter"/>
</dbReference>
<dbReference type="PIRSF" id="PIRSF002744">
    <property type="entry name" value="Pur-cyt_permease"/>
    <property type="match status" value="1"/>
</dbReference>
<comment type="subcellular location">
    <subcellularLocation>
        <location evidence="1">Membrane</location>
        <topology evidence="1">Multi-pass membrane protein</topology>
    </subcellularLocation>
</comment>
<dbReference type="InterPro" id="IPR001248">
    <property type="entry name" value="Pur-cyt_permease"/>
</dbReference>
<dbReference type="PANTHER" id="PTHR31806">
    <property type="entry name" value="PURINE-CYTOSINE PERMEASE FCY2-RELATED"/>
    <property type="match status" value="1"/>
</dbReference>
<reference evidence="10" key="1">
    <citation type="journal article" date="2023" name="Mol. Phylogenet. Evol.">
        <title>Genome-scale phylogeny and comparative genomics of the fungal order Sordariales.</title>
        <authorList>
            <person name="Hensen N."/>
            <person name="Bonometti L."/>
            <person name="Westerberg I."/>
            <person name="Brannstrom I.O."/>
            <person name="Guillou S."/>
            <person name="Cros-Aarteil S."/>
            <person name="Calhoun S."/>
            <person name="Haridas S."/>
            <person name="Kuo A."/>
            <person name="Mondo S."/>
            <person name="Pangilinan J."/>
            <person name="Riley R."/>
            <person name="LaButti K."/>
            <person name="Andreopoulos B."/>
            <person name="Lipzen A."/>
            <person name="Chen C."/>
            <person name="Yan M."/>
            <person name="Daum C."/>
            <person name="Ng V."/>
            <person name="Clum A."/>
            <person name="Steindorff A."/>
            <person name="Ohm R.A."/>
            <person name="Martin F."/>
            <person name="Silar P."/>
            <person name="Natvig D.O."/>
            <person name="Lalanne C."/>
            <person name="Gautier V."/>
            <person name="Ament-Velasquez S.L."/>
            <person name="Kruys A."/>
            <person name="Hutchinson M.I."/>
            <person name="Powell A.J."/>
            <person name="Barry K."/>
            <person name="Miller A.N."/>
            <person name="Grigoriev I.V."/>
            <person name="Debuchy R."/>
            <person name="Gladieux P."/>
            <person name="Hiltunen Thoren M."/>
            <person name="Johannesson H."/>
        </authorList>
    </citation>
    <scope>NUCLEOTIDE SEQUENCE</scope>
    <source>
        <strain evidence="10">PSN324</strain>
    </source>
</reference>
<comment type="caution">
    <text evidence="10">The sequence shown here is derived from an EMBL/GenBank/DDBJ whole genome shotgun (WGS) entry which is preliminary data.</text>
</comment>
<dbReference type="FunFam" id="1.10.4160.10:FF:000002">
    <property type="entry name" value="Purine-cytosine permease fcyB"/>
    <property type="match status" value="1"/>
</dbReference>
<evidence type="ECO:0000256" key="3">
    <source>
        <dbReference type="ARBA" id="ARBA00022448"/>
    </source>
</evidence>
<proteinExistence type="inferred from homology"/>
<feature type="transmembrane region" description="Helical" evidence="9">
    <location>
        <begin position="291"/>
        <end position="317"/>
    </location>
</feature>
<feature type="transmembrane region" description="Helical" evidence="9">
    <location>
        <begin position="151"/>
        <end position="170"/>
    </location>
</feature>
<feature type="transmembrane region" description="Helical" evidence="9">
    <location>
        <begin position="494"/>
        <end position="513"/>
    </location>
</feature>
<accession>A0AAV9HZG2</accession>
<evidence type="ECO:0000256" key="2">
    <source>
        <dbReference type="ARBA" id="ARBA00008974"/>
    </source>
</evidence>
<keyword evidence="5 9" id="KW-0812">Transmembrane</keyword>
<feature type="transmembrane region" description="Helical" evidence="9">
    <location>
        <begin position="257"/>
        <end position="279"/>
    </location>
</feature>
<feature type="transmembrane region" description="Helical" evidence="9">
    <location>
        <begin position="78"/>
        <end position="105"/>
    </location>
</feature>
<evidence type="ECO:0000256" key="9">
    <source>
        <dbReference type="SAM" id="Phobius"/>
    </source>
</evidence>
<dbReference type="Pfam" id="PF02133">
    <property type="entry name" value="Transp_cyt_pur"/>
    <property type="match status" value="1"/>
</dbReference>
<sequence>MAPEVTQDIEKLAAGATAASLSDTPEAAPTSEKAPLSLLRALDARIKSLSGFEARGITRVPPEERISPSSWDTISITLIWFSANMSVNSVAISLVGPLLLGLGFLDSAMCAFFGVSLGCVTTAYMATWGPRSGCRTVVVLRYFMGYWPAKLPAIFNIILMVGYCTINAIISGQMLSAVNGGGGGGGGGMPIAVGIVVVQIVCFVVTVFGMKLFQIYERFAWIPQILVLFVLVGSAAPYFDTAAQSVGDGPTLAANRLSYFCLCLSVSVSWCAAAADFFCYYPENTPRLSMFALSLAGLVSAFSLIFMIGIGLGTGVASHPAWAEAYAISAGALIVEGYGPLGAFGKFCGAVVALGLISNSIPSIYSASLGCQVLGRHGEKVPRYVWATVLIVIQLVLALAGREHLMAIISNFVALMGYWSQFVVSIVIMEHVLFRRAGAGGPGFDWARWQDKQYLPIGYAAMVSFLMGWVGAVLGMYQVWYTGPLAVLAGNADVGTWVGTGFTIVSFLPLRWLELKLVGR</sequence>
<gene>
    <name evidence="10" type="ORF">QBC42DRAFT_219581</name>
</gene>
<feature type="transmembrane region" description="Helical" evidence="9">
    <location>
        <begin position="219"/>
        <end position="237"/>
    </location>
</feature>
<dbReference type="GO" id="GO:0022857">
    <property type="term" value="F:transmembrane transporter activity"/>
    <property type="evidence" value="ECO:0007669"/>
    <property type="project" value="InterPro"/>
</dbReference>
<protein>
    <submittedName>
        <fullName evidence="10">Vitamin B6 transporter TPN1</fullName>
    </submittedName>
</protein>
<feature type="transmembrane region" description="Helical" evidence="9">
    <location>
        <begin position="190"/>
        <end position="212"/>
    </location>
</feature>
<feature type="transmembrane region" description="Helical" evidence="9">
    <location>
        <begin position="407"/>
        <end position="433"/>
    </location>
</feature>
<keyword evidence="11" id="KW-1185">Reference proteome</keyword>
<evidence type="ECO:0000313" key="10">
    <source>
        <dbReference type="EMBL" id="KAK4464938.1"/>
    </source>
</evidence>
<feature type="transmembrane region" description="Helical" evidence="9">
    <location>
        <begin position="384"/>
        <end position="401"/>
    </location>
</feature>
<feature type="transmembrane region" description="Helical" evidence="9">
    <location>
        <begin position="111"/>
        <end position="130"/>
    </location>
</feature>
<dbReference type="AlphaFoldDB" id="A0AAV9HZG2"/>
<evidence type="ECO:0000256" key="7">
    <source>
        <dbReference type="ARBA" id="ARBA00023136"/>
    </source>
</evidence>
<dbReference type="Proteomes" id="UP001321749">
    <property type="component" value="Unassembled WGS sequence"/>
</dbReference>
<evidence type="ECO:0000256" key="4">
    <source>
        <dbReference type="ARBA" id="ARBA00022553"/>
    </source>
</evidence>
<comment type="similarity">
    <text evidence="2 8">Belongs to the purine-cytosine permease (2.A.39) family.</text>
</comment>
<evidence type="ECO:0000256" key="6">
    <source>
        <dbReference type="ARBA" id="ARBA00022989"/>
    </source>
</evidence>
<dbReference type="Gene3D" id="1.10.4160.10">
    <property type="entry name" value="Hydantoin permease"/>
    <property type="match status" value="1"/>
</dbReference>
<evidence type="ECO:0000313" key="11">
    <source>
        <dbReference type="Proteomes" id="UP001321749"/>
    </source>
</evidence>
<evidence type="ECO:0000256" key="8">
    <source>
        <dbReference type="PIRNR" id="PIRNR002744"/>
    </source>
</evidence>
<dbReference type="PANTHER" id="PTHR31806:SF8">
    <property type="entry name" value="TRANSPORTER, PUTATIVE (AFU_ORTHOLOGUE AFUA_2G03000)-RELATED"/>
    <property type="match status" value="1"/>
</dbReference>
<organism evidence="10 11">
    <name type="scientific">Cladorrhinum samala</name>
    <dbReference type="NCBI Taxonomy" id="585594"/>
    <lineage>
        <taxon>Eukaryota</taxon>
        <taxon>Fungi</taxon>
        <taxon>Dikarya</taxon>
        <taxon>Ascomycota</taxon>
        <taxon>Pezizomycotina</taxon>
        <taxon>Sordariomycetes</taxon>
        <taxon>Sordariomycetidae</taxon>
        <taxon>Sordariales</taxon>
        <taxon>Podosporaceae</taxon>
        <taxon>Cladorrhinum</taxon>
    </lineage>
</organism>
<name>A0AAV9HZG2_9PEZI</name>
<evidence type="ECO:0000256" key="1">
    <source>
        <dbReference type="ARBA" id="ARBA00004141"/>
    </source>
</evidence>
<keyword evidence="7 8" id="KW-0472">Membrane</keyword>
<reference evidence="10" key="2">
    <citation type="submission" date="2023-06" db="EMBL/GenBank/DDBJ databases">
        <authorList>
            <consortium name="Lawrence Berkeley National Laboratory"/>
            <person name="Mondo S.J."/>
            <person name="Hensen N."/>
            <person name="Bonometti L."/>
            <person name="Westerberg I."/>
            <person name="Brannstrom I.O."/>
            <person name="Guillou S."/>
            <person name="Cros-Aarteil S."/>
            <person name="Calhoun S."/>
            <person name="Haridas S."/>
            <person name="Kuo A."/>
            <person name="Pangilinan J."/>
            <person name="Riley R."/>
            <person name="Labutti K."/>
            <person name="Andreopoulos B."/>
            <person name="Lipzen A."/>
            <person name="Chen C."/>
            <person name="Yanf M."/>
            <person name="Daum C."/>
            <person name="Ng V."/>
            <person name="Clum A."/>
            <person name="Steindorff A."/>
            <person name="Ohm R."/>
            <person name="Martin F."/>
            <person name="Silar P."/>
            <person name="Natvig D."/>
            <person name="Lalanne C."/>
            <person name="Gautier V."/>
            <person name="Ament-Velasquez S.L."/>
            <person name="Kruys A."/>
            <person name="Hutchinson M.I."/>
            <person name="Powell A.J."/>
            <person name="Barry K."/>
            <person name="Miller A.N."/>
            <person name="Grigoriev I.V."/>
            <person name="Debuchy R."/>
            <person name="Gladieux P."/>
            <person name="Thoren M.H."/>
            <person name="Johannesson H."/>
        </authorList>
    </citation>
    <scope>NUCLEOTIDE SEQUENCE</scope>
    <source>
        <strain evidence="10">PSN324</strain>
    </source>
</reference>
<feature type="transmembrane region" description="Helical" evidence="9">
    <location>
        <begin position="454"/>
        <end position="474"/>
    </location>
</feature>
<dbReference type="GO" id="GO:0015851">
    <property type="term" value="P:nucleobase transport"/>
    <property type="evidence" value="ECO:0007669"/>
    <property type="project" value="UniProtKB-ARBA"/>
</dbReference>
<dbReference type="GO" id="GO:0000329">
    <property type="term" value="C:fungal-type vacuole membrane"/>
    <property type="evidence" value="ECO:0007669"/>
    <property type="project" value="TreeGrafter"/>
</dbReference>
<keyword evidence="4" id="KW-0597">Phosphoprotein</keyword>
<dbReference type="InterPro" id="IPR026030">
    <property type="entry name" value="Pur-cyt_permease_Fcy2/21/22"/>
</dbReference>
<keyword evidence="3 8" id="KW-0813">Transport</keyword>
<dbReference type="EMBL" id="MU864943">
    <property type="protein sequence ID" value="KAK4464938.1"/>
    <property type="molecule type" value="Genomic_DNA"/>
</dbReference>
<keyword evidence="6 9" id="KW-1133">Transmembrane helix</keyword>